<organism evidence="2">
    <name type="scientific">Physcomitrium patens</name>
    <name type="common">Spreading-leaved earth moss</name>
    <name type="synonym">Physcomitrella patens</name>
    <dbReference type="NCBI Taxonomy" id="3218"/>
    <lineage>
        <taxon>Eukaryota</taxon>
        <taxon>Viridiplantae</taxon>
        <taxon>Streptophyta</taxon>
        <taxon>Embryophyta</taxon>
        <taxon>Bryophyta</taxon>
        <taxon>Bryophytina</taxon>
        <taxon>Bryopsida</taxon>
        <taxon>Funariidae</taxon>
        <taxon>Funariales</taxon>
        <taxon>Funariaceae</taxon>
        <taxon>Physcomitrium</taxon>
    </lineage>
</organism>
<protein>
    <submittedName>
        <fullName evidence="2 3">Uncharacterized protein</fullName>
    </submittedName>
</protein>
<dbReference type="AlphaFoldDB" id="A0A2K1KMZ8"/>
<sequence>MMTTILTPLSLYFTLFTLHVLVYYIHLSIVAKQASYWSLWTKIGIDFGANCSCVQFLRD</sequence>
<evidence type="ECO:0000256" key="1">
    <source>
        <dbReference type="SAM" id="Phobius"/>
    </source>
</evidence>
<reference evidence="3" key="3">
    <citation type="submission" date="2020-12" db="UniProtKB">
        <authorList>
            <consortium name="EnsemblPlants"/>
        </authorList>
    </citation>
    <scope>IDENTIFICATION</scope>
</reference>
<dbReference type="EMBL" id="ABEU02000004">
    <property type="protein sequence ID" value="PNR55158.1"/>
    <property type="molecule type" value="Genomic_DNA"/>
</dbReference>
<keyword evidence="1" id="KW-0812">Transmembrane</keyword>
<dbReference type="Proteomes" id="UP000006727">
    <property type="component" value="Chromosome 4"/>
</dbReference>
<accession>A0A2K1KMZ8</accession>
<reference evidence="2 4" key="1">
    <citation type="journal article" date="2008" name="Science">
        <title>The Physcomitrella genome reveals evolutionary insights into the conquest of land by plants.</title>
        <authorList>
            <person name="Rensing S."/>
            <person name="Lang D."/>
            <person name="Zimmer A."/>
            <person name="Terry A."/>
            <person name="Salamov A."/>
            <person name="Shapiro H."/>
            <person name="Nishiyama T."/>
            <person name="Perroud P.-F."/>
            <person name="Lindquist E."/>
            <person name="Kamisugi Y."/>
            <person name="Tanahashi T."/>
            <person name="Sakakibara K."/>
            <person name="Fujita T."/>
            <person name="Oishi K."/>
            <person name="Shin-I T."/>
            <person name="Kuroki Y."/>
            <person name="Toyoda A."/>
            <person name="Suzuki Y."/>
            <person name="Hashimoto A."/>
            <person name="Yamaguchi K."/>
            <person name="Sugano A."/>
            <person name="Kohara Y."/>
            <person name="Fujiyama A."/>
            <person name="Anterola A."/>
            <person name="Aoki S."/>
            <person name="Ashton N."/>
            <person name="Barbazuk W.B."/>
            <person name="Barker E."/>
            <person name="Bennetzen J."/>
            <person name="Bezanilla M."/>
            <person name="Blankenship R."/>
            <person name="Cho S.H."/>
            <person name="Dutcher S."/>
            <person name="Estelle M."/>
            <person name="Fawcett J.A."/>
            <person name="Gundlach H."/>
            <person name="Hanada K."/>
            <person name="Heyl A."/>
            <person name="Hicks K.A."/>
            <person name="Hugh J."/>
            <person name="Lohr M."/>
            <person name="Mayer K."/>
            <person name="Melkozernov A."/>
            <person name="Murata T."/>
            <person name="Nelson D."/>
            <person name="Pils B."/>
            <person name="Prigge M."/>
            <person name="Reiss B."/>
            <person name="Renner T."/>
            <person name="Rombauts S."/>
            <person name="Rushton P."/>
            <person name="Sanderfoot A."/>
            <person name="Schween G."/>
            <person name="Shiu S.-H."/>
            <person name="Stueber K."/>
            <person name="Theodoulou F.L."/>
            <person name="Tu H."/>
            <person name="Van de Peer Y."/>
            <person name="Verrier P.J."/>
            <person name="Waters E."/>
            <person name="Wood A."/>
            <person name="Yang L."/>
            <person name="Cove D."/>
            <person name="Cuming A."/>
            <person name="Hasebe M."/>
            <person name="Lucas S."/>
            <person name="Mishler D.B."/>
            <person name="Reski R."/>
            <person name="Grigoriev I."/>
            <person name="Quatrano R.S."/>
            <person name="Boore J.L."/>
        </authorList>
    </citation>
    <scope>NUCLEOTIDE SEQUENCE [LARGE SCALE GENOMIC DNA]</scope>
    <source>
        <strain evidence="3 4">cv. Gransden 2004</strain>
    </source>
</reference>
<name>A0A2K1KMZ8_PHYPA</name>
<dbReference type="EnsemblPlants" id="Pp3c4_11300V3.1">
    <property type="protein sequence ID" value="PAC:32921950.CDS.1"/>
    <property type="gene ID" value="Pp3c4_11300"/>
</dbReference>
<dbReference type="InParanoid" id="A0A2K1KMZ8"/>
<proteinExistence type="predicted"/>
<keyword evidence="1" id="KW-0472">Membrane</keyword>
<evidence type="ECO:0000313" key="3">
    <source>
        <dbReference type="EnsemblPlants" id="PAC:32921950.CDS.1"/>
    </source>
</evidence>
<evidence type="ECO:0000313" key="4">
    <source>
        <dbReference type="Proteomes" id="UP000006727"/>
    </source>
</evidence>
<gene>
    <name evidence="2" type="ORF">PHYPA_006053</name>
</gene>
<dbReference type="Gramene" id="Pp3c4_11300V3.1">
    <property type="protein sequence ID" value="PAC:32921950.CDS.1"/>
    <property type="gene ID" value="Pp3c4_11300"/>
</dbReference>
<keyword evidence="4" id="KW-1185">Reference proteome</keyword>
<keyword evidence="1" id="KW-1133">Transmembrane helix</keyword>
<dbReference type="PaxDb" id="3218-PP1S227_71V6.1"/>
<reference evidence="2 4" key="2">
    <citation type="journal article" date="2018" name="Plant J.">
        <title>The Physcomitrella patens chromosome-scale assembly reveals moss genome structure and evolution.</title>
        <authorList>
            <person name="Lang D."/>
            <person name="Ullrich K.K."/>
            <person name="Murat F."/>
            <person name="Fuchs J."/>
            <person name="Jenkins J."/>
            <person name="Haas F.B."/>
            <person name="Piednoel M."/>
            <person name="Gundlach H."/>
            <person name="Van Bel M."/>
            <person name="Meyberg R."/>
            <person name="Vives C."/>
            <person name="Morata J."/>
            <person name="Symeonidi A."/>
            <person name="Hiss M."/>
            <person name="Muchero W."/>
            <person name="Kamisugi Y."/>
            <person name="Saleh O."/>
            <person name="Blanc G."/>
            <person name="Decker E.L."/>
            <person name="van Gessel N."/>
            <person name="Grimwood J."/>
            <person name="Hayes R.D."/>
            <person name="Graham S.W."/>
            <person name="Gunter L.E."/>
            <person name="McDaniel S.F."/>
            <person name="Hoernstein S.N.W."/>
            <person name="Larsson A."/>
            <person name="Li F.W."/>
            <person name="Perroud P.F."/>
            <person name="Phillips J."/>
            <person name="Ranjan P."/>
            <person name="Rokshar D.S."/>
            <person name="Rothfels C.J."/>
            <person name="Schneider L."/>
            <person name="Shu S."/>
            <person name="Stevenson D.W."/>
            <person name="Thummler F."/>
            <person name="Tillich M."/>
            <person name="Villarreal Aguilar J.C."/>
            <person name="Widiez T."/>
            <person name="Wong G.K."/>
            <person name="Wymore A."/>
            <person name="Zhang Y."/>
            <person name="Zimmer A.D."/>
            <person name="Quatrano R.S."/>
            <person name="Mayer K.F.X."/>
            <person name="Goodstein D."/>
            <person name="Casacuberta J.M."/>
            <person name="Vandepoele K."/>
            <person name="Reski R."/>
            <person name="Cuming A.C."/>
            <person name="Tuskan G.A."/>
            <person name="Maumus F."/>
            <person name="Salse J."/>
            <person name="Schmutz J."/>
            <person name="Rensing S.A."/>
        </authorList>
    </citation>
    <scope>NUCLEOTIDE SEQUENCE [LARGE SCALE GENOMIC DNA]</scope>
    <source>
        <strain evidence="3 4">cv. Gransden 2004</strain>
    </source>
</reference>
<feature type="transmembrane region" description="Helical" evidence="1">
    <location>
        <begin position="6"/>
        <end position="25"/>
    </location>
</feature>
<evidence type="ECO:0000313" key="2">
    <source>
        <dbReference type="EMBL" id="PNR55158.1"/>
    </source>
</evidence>